<reference evidence="1 2" key="1">
    <citation type="journal article" date="2016" name="Genome Biol. Evol.">
        <title>Divergent and convergent evolution of fungal pathogenicity.</title>
        <authorList>
            <person name="Shang Y."/>
            <person name="Xiao G."/>
            <person name="Zheng P."/>
            <person name="Cen K."/>
            <person name="Zhan S."/>
            <person name="Wang C."/>
        </authorList>
    </citation>
    <scope>NUCLEOTIDE SEQUENCE [LARGE SCALE GENOMIC DNA]</scope>
    <source>
        <strain evidence="1 2">RCEF 4871</strain>
    </source>
</reference>
<comment type="caution">
    <text evidence="1">The sequence shown here is derived from an EMBL/GenBank/DDBJ whole genome shotgun (WGS) entry which is preliminary data.</text>
</comment>
<proteinExistence type="predicted"/>
<dbReference type="Proteomes" id="UP000243498">
    <property type="component" value="Unassembled WGS sequence"/>
</dbReference>
<name>A0A167JSD6_METRR</name>
<keyword evidence="2" id="KW-1185">Reference proteome</keyword>
<accession>A0A167JSD6</accession>
<evidence type="ECO:0000313" key="2">
    <source>
        <dbReference type="Proteomes" id="UP000243498"/>
    </source>
</evidence>
<dbReference type="AlphaFoldDB" id="A0A167JSD6"/>
<sequence length="226" mass="24538">MFAVDLSCQLVVLTGRVDLSWVALLVREAAAMCLETIDENGVAPSFKGRANVTSWSTSQKPKTLGFSAHTTCARRLAGVMPIHFDSGSSSSLVFQVSPINKAVASPFQSSASSSPSIATRLALLAPNIAWTLDHVLVAGAGGTAKKQSKRSTSRGRRSNRYASPVVVFDLVKQISGTEEVDDRLQKLNIKMPFPTLAYWLATTRDRISQTNLPETLPGRERFWSID</sequence>
<organism evidence="1 2">
    <name type="scientific">Metarhizium rileyi (strain RCEF 4871)</name>
    <name type="common">Nomuraea rileyi</name>
    <dbReference type="NCBI Taxonomy" id="1649241"/>
    <lineage>
        <taxon>Eukaryota</taxon>
        <taxon>Fungi</taxon>
        <taxon>Dikarya</taxon>
        <taxon>Ascomycota</taxon>
        <taxon>Pezizomycotina</taxon>
        <taxon>Sordariomycetes</taxon>
        <taxon>Hypocreomycetidae</taxon>
        <taxon>Hypocreales</taxon>
        <taxon>Clavicipitaceae</taxon>
        <taxon>Metarhizium</taxon>
    </lineage>
</organism>
<evidence type="ECO:0000313" key="1">
    <source>
        <dbReference type="EMBL" id="OAA50686.1"/>
    </source>
</evidence>
<gene>
    <name evidence="1" type="ORF">NOR_01136</name>
</gene>
<dbReference type="EMBL" id="AZHC01000002">
    <property type="protein sequence ID" value="OAA50686.1"/>
    <property type="molecule type" value="Genomic_DNA"/>
</dbReference>
<protein>
    <submittedName>
        <fullName evidence="1">Uncharacterized protein</fullName>
    </submittedName>
</protein>